<dbReference type="AlphaFoldDB" id="A0AAD7ZX39"/>
<reference evidence="4" key="2">
    <citation type="submission" date="2023-05" db="EMBL/GenBank/DDBJ databases">
        <authorList>
            <person name="Fouks B."/>
        </authorList>
    </citation>
    <scope>NUCLEOTIDE SEQUENCE</scope>
    <source>
        <strain evidence="4">Stay&amp;Tobe</strain>
        <tissue evidence="4">Testes</tissue>
    </source>
</reference>
<dbReference type="Proteomes" id="UP001233999">
    <property type="component" value="Unassembled WGS sequence"/>
</dbReference>
<organism evidence="4 5">
    <name type="scientific">Diploptera punctata</name>
    <name type="common">Pacific beetle cockroach</name>
    <dbReference type="NCBI Taxonomy" id="6984"/>
    <lineage>
        <taxon>Eukaryota</taxon>
        <taxon>Metazoa</taxon>
        <taxon>Ecdysozoa</taxon>
        <taxon>Arthropoda</taxon>
        <taxon>Hexapoda</taxon>
        <taxon>Insecta</taxon>
        <taxon>Pterygota</taxon>
        <taxon>Neoptera</taxon>
        <taxon>Polyneoptera</taxon>
        <taxon>Dictyoptera</taxon>
        <taxon>Blattodea</taxon>
        <taxon>Blaberoidea</taxon>
        <taxon>Blaberidae</taxon>
        <taxon>Diplopterinae</taxon>
        <taxon>Diploptera</taxon>
    </lineage>
</organism>
<dbReference type="InterPro" id="IPR036770">
    <property type="entry name" value="Ankyrin_rpt-contain_sf"/>
</dbReference>
<dbReference type="Pfam" id="PF12796">
    <property type="entry name" value="Ank_2"/>
    <property type="match status" value="2"/>
</dbReference>
<sequence>EVVQLLLAHEASTNILDVKGSSPLHLAAWTGNVDIVRLLLCHGPSVPNVNLTTKDNETALHCAAQYGHTAVVSQLLEHSCDPTIRNSREETALDLAAQYG</sequence>
<dbReference type="SUPFAM" id="SSF48403">
    <property type="entry name" value="Ankyrin repeat"/>
    <property type="match status" value="1"/>
</dbReference>
<accession>A0AAD7ZX39</accession>
<dbReference type="EMBL" id="JASPKZ010005696">
    <property type="protein sequence ID" value="KAJ9588270.1"/>
    <property type="molecule type" value="Genomic_DNA"/>
</dbReference>
<feature type="non-terminal residue" evidence="4">
    <location>
        <position position="1"/>
    </location>
</feature>
<dbReference type="SMART" id="SM00248">
    <property type="entry name" value="ANK"/>
    <property type="match status" value="2"/>
</dbReference>
<dbReference type="GO" id="GO:0005829">
    <property type="term" value="C:cytosol"/>
    <property type="evidence" value="ECO:0007669"/>
    <property type="project" value="TreeGrafter"/>
</dbReference>
<feature type="repeat" description="ANK" evidence="3">
    <location>
        <begin position="19"/>
        <end position="51"/>
    </location>
</feature>
<keyword evidence="2 3" id="KW-0040">ANK repeat</keyword>
<dbReference type="PROSITE" id="PS50297">
    <property type="entry name" value="ANK_REP_REGION"/>
    <property type="match status" value="2"/>
</dbReference>
<feature type="non-terminal residue" evidence="4">
    <location>
        <position position="100"/>
    </location>
</feature>
<evidence type="ECO:0000313" key="4">
    <source>
        <dbReference type="EMBL" id="KAJ9588270.1"/>
    </source>
</evidence>
<dbReference type="PRINTS" id="PR01415">
    <property type="entry name" value="ANKYRIN"/>
</dbReference>
<dbReference type="Gene3D" id="1.25.40.20">
    <property type="entry name" value="Ankyrin repeat-containing domain"/>
    <property type="match status" value="2"/>
</dbReference>
<dbReference type="PROSITE" id="PS50088">
    <property type="entry name" value="ANK_REPEAT"/>
    <property type="match status" value="2"/>
</dbReference>
<evidence type="ECO:0000256" key="3">
    <source>
        <dbReference type="PROSITE-ProRule" id="PRU00023"/>
    </source>
</evidence>
<dbReference type="PANTHER" id="PTHR24174">
    <property type="entry name" value="ANKYRIN REPEAT AND STERILE ALPHA MOTIF DOMAIN-CONTAINING PROTEIN 1"/>
    <property type="match status" value="1"/>
</dbReference>
<dbReference type="InterPro" id="IPR033635">
    <property type="entry name" value="ANKS1/Caskin"/>
</dbReference>
<feature type="repeat" description="ANK" evidence="3">
    <location>
        <begin position="55"/>
        <end position="87"/>
    </location>
</feature>
<keyword evidence="5" id="KW-1185">Reference proteome</keyword>
<dbReference type="InterPro" id="IPR002110">
    <property type="entry name" value="Ankyrin_rpt"/>
</dbReference>
<evidence type="ECO:0000313" key="5">
    <source>
        <dbReference type="Proteomes" id="UP001233999"/>
    </source>
</evidence>
<keyword evidence="1" id="KW-0677">Repeat</keyword>
<protein>
    <submittedName>
        <fullName evidence="4">Uncharacterized protein</fullName>
    </submittedName>
</protein>
<proteinExistence type="predicted"/>
<dbReference type="PANTHER" id="PTHR24174:SF1">
    <property type="entry name" value="IP14385P"/>
    <property type="match status" value="1"/>
</dbReference>
<reference evidence="4" key="1">
    <citation type="journal article" date="2023" name="IScience">
        <title>Live-bearing cockroach genome reveals convergent evolutionary mechanisms linked to viviparity in insects and beyond.</title>
        <authorList>
            <person name="Fouks B."/>
            <person name="Harrison M.C."/>
            <person name="Mikhailova A.A."/>
            <person name="Marchal E."/>
            <person name="English S."/>
            <person name="Carruthers M."/>
            <person name="Jennings E.C."/>
            <person name="Chiamaka E.L."/>
            <person name="Frigard R.A."/>
            <person name="Pippel M."/>
            <person name="Attardo G.M."/>
            <person name="Benoit J.B."/>
            <person name="Bornberg-Bauer E."/>
            <person name="Tobe S.S."/>
        </authorList>
    </citation>
    <scope>NUCLEOTIDE SEQUENCE</scope>
    <source>
        <strain evidence="4">Stay&amp;Tobe</strain>
    </source>
</reference>
<gene>
    <name evidence="4" type="ORF">L9F63_018358</name>
</gene>
<evidence type="ECO:0000256" key="2">
    <source>
        <dbReference type="ARBA" id="ARBA00023043"/>
    </source>
</evidence>
<name>A0AAD7ZX39_DIPPU</name>
<evidence type="ECO:0000256" key="1">
    <source>
        <dbReference type="ARBA" id="ARBA00022737"/>
    </source>
</evidence>
<comment type="caution">
    <text evidence="4">The sequence shown here is derived from an EMBL/GenBank/DDBJ whole genome shotgun (WGS) entry which is preliminary data.</text>
</comment>